<keyword evidence="3" id="KW-1185">Reference proteome</keyword>
<evidence type="ECO:0000256" key="1">
    <source>
        <dbReference type="SAM" id="MobiDB-lite"/>
    </source>
</evidence>
<evidence type="ECO:0000313" key="2">
    <source>
        <dbReference type="EMBL" id="KAE8421917.1"/>
    </source>
</evidence>
<dbReference type="EMBL" id="ML735697">
    <property type="protein sequence ID" value="KAE8421917.1"/>
    <property type="molecule type" value="Genomic_DNA"/>
</dbReference>
<accession>A0ABQ6WXV4</accession>
<evidence type="ECO:0000313" key="3">
    <source>
        <dbReference type="Proteomes" id="UP000325395"/>
    </source>
</evidence>
<sequence length="140" mass="15797">MQSYINSPSRWRCWKSFFFVHRSRNPIKLFLQSHPLKISSYVSLSLLSTMPSLLLTSTRKHQIYKRGISPADKVVYGMLTHQNPLPGLAGLCISFQDTSVPIKLTNKRPYGFQPPARSQGQLRPVSKAQLPALSSSSRPN</sequence>
<feature type="region of interest" description="Disordered" evidence="1">
    <location>
        <begin position="106"/>
        <end position="140"/>
    </location>
</feature>
<reference evidence="2 3" key="1">
    <citation type="submission" date="2019-04" db="EMBL/GenBank/DDBJ databases">
        <authorList>
            <consortium name="DOE Joint Genome Institute"/>
            <person name="Mondo S."/>
            <person name="Kjaerbolling I."/>
            <person name="Vesth T."/>
            <person name="Frisvad J.C."/>
            <person name="Nybo J.L."/>
            <person name="Theobald S."/>
            <person name="Kildgaard S."/>
            <person name="Isbrandt T."/>
            <person name="Kuo A."/>
            <person name="Sato A."/>
            <person name="Lyhne E.K."/>
            <person name="Kogle M.E."/>
            <person name="Wiebenga A."/>
            <person name="Kun R.S."/>
            <person name="Lubbers R.J."/>
            <person name="Makela M.R."/>
            <person name="Barry K."/>
            <person name="Chovatia M."/>
            <person name="Clum A."/>
            <person name="Daum C."/>
            <person name="Haridas S."/>
            <person name="He G."/>
            <person name="LaButti K."/>
            <person name="Lipzen A."/>
            <person name="Riley R."/>
            <person name="Salamov A."/>
            <person name="Simmons B.A."/>
            <person name="Magnuson J.K."/>
            <person name="Henrissat B."/>
            <person name="Mortensen U.H."/>
            <person name="Larsen T.O."/>
            <person name="Devries R.P."/>
            <person name="Grigoriev I.V."/>
            <person name="Machida M."/>
            <person name="Baker S.E."/>
            <person name="Andersen M.R."/>
            <person name="Cantor M.N."/>
            <person name="Hua S.X."/>
        </authorList>
    </citation>
    <scope>NUCLEOTIDE SEQUENCE [LARGE SCALE GENOMIC DNA]</scope>
    <source>
        <strain evidence="2 3">CBS 117616</strain>
    </source>
</reference>
<gene>
    <name evidence="2" type="ORF">BDV36DRAFT_18313</name>
</gene>
<proteinExistence type="predicted"/>
<name>A0ABQ6WXV4_9EURO</name>
<protein>
    <submittedName>
        <fullName evidence="2">Uncharacterized protein</fullName>
    </submittedName>
</protein>
<organism evidence="2 3">
    <name type="scientific">Aspergillus pseudocaelatus</name>
    <dbReference type="NCBI Taxonomy" id="1825620"/>
    <lineage>
        <taxon>Eukaryota</taxon>
        <taxon>Fungi</taxon>
        <taxon>Dikarya</taxon>
        <taxon>Ascomycota</taxon>
        <taxon>Pezizomycotina</taxon>
        <taxon>Eurotiomycetes</taxon>
        <taxon>Eurotiomycetidae</taxon>
        <taxon>Eurotiales</taxon>
        <taxon>Aspergillaceae</taxon>
        <taxon>Aspergillus</taxon>
        <taxon>Aspergillus subgen. Circumdati</taxon>
    </lineage>
</organism>
<dbReference type="Proteomes" id="UP000325395">
    <property type="component" value="Unassembled WGS sequence"/>
</dbReference>